<organism evidence="8 9">
    <name type="scientific">Candidatus Aquicultor secundus</name>
    <dbReference type="NCBI Taxonomy" id="1973895"/>
    <lineage>
        <taxon>Bacteria</taxon>
        <taxon>Bacillati</taxon>
        <taxon>Actinomycetota</taxon>
        <taxon>Candidatus Aquicultoria</taxon>
        <taxon>Candidatus Aquicultorales</taxon>
        <taxon>Candidatus Aquicultoraceae</taxon>
        <taxon>Candidatus Aquicultor</taxon>
    </lineage>
</organism>
<evidence type="ECO:0000256" key="1">
    <source>
        <dbReference type="ARBA" id="ARBA00022649"/>
    </source>
</evidence>
<comment type="caution">
    <text evidence="8">The sequence shown here is derived from an EMBL/GenBank/DDBJ whole genome shotgun (WGS) entry which is preliminary data.</text>
</comment>
<evidence type="ECO:0000313" key="9">
    <source>
        <dbReference type="Proteomes" id="UP000230956"/>
    </source>
</evidence>
<accession>A0A2M7T547</accession>
<dbReference type="Proteomes" id="UP000230956">
    <property type="component" value="Unassembled WGS sequence"/>
</dbReference>
<keyword evidence="5 6" id="KW-0460">Magnesium</keyword>
<sequence length="135" mass="15240">MKGHLIDTNIFIRLLTEDDPEQAAASKDFIARVMAGKVNAYVTVAVVLEIVWTLSSYYKLSRDDISDKLTLLLNTKKLAVENRDVVEEAVEYYRSVPIDFADCYNAAYAKLIGDAVVLSYDKDFDKLKGIKRVEP</sequence>
<evidence type="ECO:0000259" key="7">
    <source>
        <dbReference type="Pfam" id="PF01850"/>
    </source>
</evidence>
<comment type="similarity">
    <text evidence="6">Belongs to the PINc/VapC protein family.</text>
</comment>
<dbReference type="PANTHER" id="PTHR38826">
    <property type="entry name" value="RIBONUCLEASE VAPC13"/>
    <property type="match status" value="1"/>
</dbReference>
<evidence type="ECO:0000256" key="3">
    <source>
        <dbReference type="ARBA" id="ARBA00022723"/>
    </source>
</evidence>
<dbReference type="InterPro" id="IPR002716">
    <property type="entry name" value="PIN_dom"/>
</dbReference>
<dbReference type="Pfam" id="PF01850">
    <property type="entry name" value="PIN"/>
    <property type="match status" value="1"/>
</dbReference>
<evidence type="ECO:0000256" key="2">
    <source>
        <dbReference type="ARBA" id="ARBA00022722"/>
    </source>
</evidence>
<dbReference type="Gene3D" id="3.40.50.1010">
    <property type="entry name" value="5'-nuclease"/>
    <property type="match status" value="1"/>
</dbReference>
<evidence type="ECO:0000256" key="6">
    <source>
        <dbReference type="HAMAP-Rule" id="MF_00265"/>
    </source>
</evidence>
<feature type="domain" description="PIN" evidence="7">
    <location>
        <begin position="5"/>
        <end position="128"/>
    </location>
</feature>
<dbReference type="RefSeq" id="WP_286679410.1">
    <property type="nucleotide sequence ID" value="NZ_MNXI01000148.1"/>
</dbReference>
<comment type="function">
    <text evidence="6">Toxic component of a toxin-antitoxin (TA) system. An RNase.</text>
</comment>
<dbReference type="GO" id="GO:0000287">
    <property type="term" value="F:magnesium ion binding"/>
    <property type="evidence" value="ECO:0007669"/>
    <property type="project" value="UniProtKB-UniRule"/>
</dbReference>
<dbReference type="GO" id="GO:0016787">
    <property type="term" value="F:hydrolase activity"/>
    <property type="evidence" value="ECO:0007669"/>
    <property type="project" value="UniProtKB-KW"/>
</dbReference>
<dbReference type="InterPro" id="IPR029060">
    <property type="entry name" value="PIN-like_dom_sf"/>
</dbReference>
<gene>
    <name evidence="6" type="primary">vapC</name>
    <name evidence="8" type="ORF">COY37_10950</name>
</gene>
<evidence type="ECO:0000313" key="8">
    <source>
        <dbReference type="EMBL" id="PIZ35094.1"/>
    </source>
</evidence>
<dbReference type="PANTHER" id="PTHR38826:SF5">
    <property type="entry name" value="RIBONUCLEASE VAPC13"/>
    <property type="match status" value="1"/>
</dbReference>
<keyword evidence="1 6" id="KW-1277">Toxin-antitoxin system</keyword>
<dbReference type="InterPro" id="IPR022907">
    <property type="entry name" value="VapC_family"/>
</dbReference>
<comment type="cofactor">
    <cofactor evidence="6">
        <name>Mg(2+)</name>
        <dbReference type="ChEBI" id="CHEBI:18420"/>
    </cofactor>
</comment>
<dbReference type="HAMAP" id="MF_00265">
    <property type="entry name" value="VapC_Nob1"/>
    <property type="match status" value="1"/>
</dbReference>
<protein>
    <recommendedName>
        <fullName evidence="6">Ribonuclease VapC</fullName>
        <shortName evidence="6">RNase VapC</shortName>
        <ecNumber evidence="6">3.1.-.-</ecNumber>
    </recommendedName>
    <alternativeName>
        <fullName evidence="6">Toxin VapC</fullName>
    </alternativeName>
</protein>
<dbReference type="EMBL" id="PFNG01000255">
    <property type="protein sequence ID" value="PIZ35094.1"/>
    <property type="molecule type" value="Genomic_DNA"/>
</dbReference>
<evidence type="ECO:0000256" key="5">
    <source>
        <dbReference type="ARBA" id="ARBA00022842"/>
    </source>
</evidence>
<keyword evidence="3 6" id="KW-0479">Metal-binding</keyword>
<dbReference type="SUPFAM" id="SSF88723">
    <property type="entry name" value="PIN domain-like"/>
    <property type="match status" value="1"/>
</dbReference>
<keyword evidence="6" id="KW-0800">Toxin</keyword>
<evidence type="ECO:0000256" key="4">
    <source>
        <dbReference type="ARBA" id="ARBA00022801"/>
    </source>
</evidence>
<dbReference type="GO" id="GO:0004540">
    <property type="term" value="F:RNA nuclease activity"/>
    <property type="evidence" value="ECO:0007669"/>
    <property type="project" value="InterPro"/>
</dbReference>
<dbReference type="AlphaFoldDB" id="A0A2M7T547"/>
<proteinExistence type="inferred from homology"/>
<dbReference type="GO" id="GO:0090729">
    <property type="term" value="F:toxin activity"/>
    <property type="evidence" value="ECO:0007669"/>
    <property type="project" value="UniProtKB-KW"/>
</dbReference>
<keyword evidence="4 6" id="KW-0378">Hydrolase</keyword>
<feature type="binding site" evidence="6">
    <location>
        <position position="7"/>
    </location>
    <ligand>
        <name>Mg(2+)</name>
        <dbReference type="ChEBI" id="CHEBI:18420"/>
    </ligand>
</feature>
<name>A0A2M7T547_9ACTN</name>
<reference evidence="9" key="1">
    <citation type="submission" date="2017-09" db="EMBL/GenBank/DDBJ databases">
        <title>Depth-based differentiation of microbial function through sediment-hosted aquifers and enrichment of novel symbionts in the deep terrestrial subsurface.</title>
        <authorList>
            <person name="Probst A.J."/>
            <person name="Ladd B."/>
            <person name="Jarett J.K."/>
            <person name="Geller-Mcgrath D.E."/>
            <person name="Sieber C.M.K."/>
            <person name="Emerson J.B."/>
            <person name="Anantharaman K."/>
            <person name="Thomas B.C."/>
            <person name="Malmstrom R."/>
            <person name="Stieglmeier M."/>
            <person name="Klingl A."/>
            <person name="Woyke T."/>
            <person name="Ryan C.M."/>
            <person name="Banfield J.F."/>
        </authorList>
    </citation>
    <scope>NUCLEOTIDE SEQUENCE [LARGE SCALE GENOMIC DNA]</scope>
</reference>
<dbReference type="InterPro" id="IPR052106">
    <property type="entry name" value="PINc/VapC_TA"/>
</dbReference>
<dbReference type="EC" id="3.1.-.-" evidence="6"/>
<feature type="binding site" evidence="6">
    <location>
        <position position="102"/>
    </location>
    <ligand>
        <name>Mg(2+)</name>
        <dbReference type="ChEBI" id="CHEBI:18420"/>
    </ligand>
</feature>
<keyword evidence="2 6" id="KW-0540">Nuclease</keyword>